<dbReference type="EMBL" id="JBHSNG010000034">
    <property type="protein sequence ID" value="MFC5583136.1"/>
    <property type="molecule type" value="Genomic_DNA"/>
</dbReference>
<dbReference type="NCBIfam" id="TIGR03361">
    <property type="entry name" value="VI_Rhs_Vgr"/>
    <property type="match status" value="1"/>
</dbReference>
<keyword evidence="3" id="KW-0964">Secreted</keyword>
<dbReference type="Pfam" id="PF05954">
    <property type="entry name" value="Phage_GPD"/>
    <property type="match status" value="1"/>
</dbReference>
<dbReference type="InterPro" id="IPR054030">
    <property type="entry name" value="Gp5_Vgr_C"/>
</dbReference>
<feature type="domain" description="Gp5/Type VI secretion system Vgr C-terminal trimerisation" evidence="5">
    <location>
        <begin position="469"/>
        <end position="576"/>
    </location>
</feature>
<dbReference type="InterPro" id="IPR017847">
    <property type="entry name" value="T6SS_RhsGE_Vgr_subset"/>
</dbReference>
<dbReference type="InterPro" id="IPR037026">
    <property type="entry name" value="Vgr_OB-fold_dom_sf"/>
</dbReference>
<name>A0ABW0T1C8_9GAMM</name>
<evidence type="ECO:0000259" key="5">
    <source>
        <dbReference type="Pfam" id="PF22178"/>
    </source>
</evidence>
<dbReference type="SUPFAM" id="SSF69349">
    <property type="entry name" value="Phage fibre proteins"/>
    <property type="match status" value="1"/>
</dbReference>
<comment type="caution">
    <text evidence="6">The sequence shown here is derived from an EMBL/GenBank/DDBJ whole genome shotgun (WGS) entry which is preliminary data.</text>
</comment>
<dbReference type="Gene3D" id="2.30.110.50">
    <property type="match status" value="1"/>
</dbReference>
<evidence type="ECO:0000256" key="3">
    <source>
        <dbReference type="ARBA" id="ARBA00022525"/>
    </source>
</evidence>
<evidence type="ECO:0000256" key="1">
    <source>
        <dbReference type="ARBA" id="ARBA00004613"/>
    </source>
</evidence>
<dbReference type="Pfam" id="PF22178">
    <property type="entry name" value="Gp5_trimer_C"/>
    <property type="match status" value="1"/>
</dbReference>
<evidence type="ECO:0000259" key="4">
    <source>
        <dbReference type="Pfam" id="PF04717"/>
    </source>
</evidence>
<dbReference type="Gene3D" id="2.40.50.230">
    <property type="entry name" value="Gp5 N-terminal domain"/>
    <property type="match status" value="1"/>
</dbReference>
<evidence type="ECO:0000256" key="2">
    <source>
        <dbReference type="ARBA" id="ARBA00005558"/>
    </source>
</evidence>
<dbReference type="SUPFAM" id="SSF69279">
    <property type="entry name" value="Phage tail proteins"/>
    <property type="match status" value="2"/>
</dbReference>
<dbReference type="Pfam" id="PF04717">
    <property type="entry name" value="Phage_base_V"/>
    <property type="match status" value="1"/>
</dbReference>
<protein>
    <submittedName>
        <fullName evidence="6">Type VI secretion system Vgr family protein</fullName>
    </submittedName>
</protein>
<evidence type="ECO:0000313" key="7">
    <source>
        <dbReference type="Proteomes" id="UP001596111"/>
    </source>
</evidence>
<reference evidence="7" key="1">
    <citation type="journal article" date="2019" name="Int. J. Syst. Evol. Microbiol.">
        <title>The Global Catalogue of Microorganisms (GCM) 10K type strain sequencing project: providing services to taxonomists for standard genome sequencing and annotation.</title>
        <authorList>
            <consortium name="The Broad Institute Genomics Platform"/>
            <consortium name="The Broad Institute Genome Sequencing Center for Infectious Disease"/>
            <person name="Wu L."/>
            <person name="Ma J."/>
        </authorList>
    </citation>
    <scope>NUCLEOTIDE SEQUENCE [LARGE SCALE GENOMIC DNA]</scope>
    <source>
        <strain evidence="7">CGMCC 1.13587</strain>
    </source>
</reference>
<dbReference type="InterPro" id="IPR050708">
    <property type="entry name" value="T6SS_VgrG/RHS"/>
</dbReference>
<dbReference type="InterPro" id="IPR006533">
    <property type="entry name" value="T6SS_Vgr_RhsGE"/>
</dbReference>
<comment type="subcellular location">
    <subcellularLocation>
        <location evidence="1">Secreted</location>
    </subcellularLocation>
</comment>
<comment type="similarity">
    <text evidence="2">Belongs to the VgrG protein family.</text>
</comment>
<dbReference type="PANTHER" id="PTHR32305">
    <property type="match status" value="1"/>
</dbReference>
<dbReference type="Gene3D" id="3.55.50.10">
    <property type="entry name" value="Baseplate protein-like domains"/>
    <property type="match status" value="1"/>
</dbReference>
<dbReference type="Gene3D" id="4.10.220.110">
    <property type="match status" value="1"/>
</dbReference>
<dbReference type="RefSeq" id="WP_377329881.1">
    <property type="nucleotide sequence ID" value="NZ_JBHSNG010000034.1"/>
</dbReference>
<organism evidence="6 7">
    <name type="scientific">Rhodanobacter terrae</name>
    <dbReference type="NCBI Taxonomy" id="418647"/>
    <lineage>
        <taxon>Bacteria</taxon>
        <taxon>Pseudomonadati</taxon>
        <taxon>Pseudomonadota</taxon>
        <taxon>Gammaproteobacteria</taxon>
        <taxon>Lysobacterales</taxon>
        <taxon>Rhodanobacteraceae</taxon>
        <taxon>Rhodanobacter</taxon>
    </lineage>
</organism>
<dbReference type="Proteomes" id="UP001596111">
    <property type="component" value="Unassembled WGS sequence"/>
</dbReference>
<proteinExistence type="inferred from homology"/>
<dbReference type="SUPFAM" id="SSF69255">
    <property type="entry name" value="gp5 N-terminal domain-like"/>
    <property type="match status" value="1"/>
</dbReference>
<accession>A0ABW0T1C8</accession>
<keyword evidence="7" id="KW-1185">Reference proteome</keyword>
<dbReference type="InterPro" id="IPR006531">
    <property type="entry name" value="Gp5/Vgr_OB"/>
</dbReference>
<feature type="domain" description="Gp5/Type VI secretion system Vgr protein OB-fold" evidence="4">
    <location>
        <begin position="384"/>
        <end position="452"/>
    </location>
</feature>
<dbReference type="PANTHER" id="PTHR32305:SF15">
    <property type="entry name" value="PROTEIN RHSA-RELATED"/>
    <property type="match status" value="1"/>
</dbReference>
<gene>
    <name evidence="6" type="ORF">ACFPPB_18640</name>
</gene>
<sequence>MSDPITITSTECDDLLFVDMSADEALGELFRFHVQFESRDAGIDLSALLGTSMTVTLVARDGYVRHFNGMVCEASQTGVATVESLVYAQYAVTLVPKPWLLEQVVDCRIFTNISAPDIIKQLLSESGYTDVKFSLTGSYAARDYCVQYREDRLNFIHRLMEQEGIYYYFVHSETKHTMVLADGVSAHSAADEFRTVPYAAQLDNMLRTQSTVSMFESTRGVDSATFKLTDYNPLTPKTSLLSSDTSDGHQPSKSYSAFDFPGAHGEAGVGQHYANVRAEAFTASRSRYSGITDACSAQIGNLFTLSDYPRSALNQEYLITGTNIQVHGGGHASGSGGNLTFRCHFRALSSRLPFRKDLKTEKPKVVGMQTAVVTGSDTDEEIAVDKYGRVQVTFHWNKPDKENAQSSCPVRVASPWAGKNWGAVSIPRVGQEVVVSFLEGDPDRPLIIGSVYNADNLPPYALPDNKTQSGIKSRSLLGSADDANELRFEDKKGSEQFFIHAQKDMVEEVENDHTVTIDHDDITTVKHDQTLTVDNDQTETVKHDRKVTVQNDDKLDVTANGTSTIGQKFKLSAGTEIELVTGASSIVMKSSGDIEIKGVNIKITADVGVKIEGQVEVGIKAGATMDLGAGASLKAHSDGMLEVAGTAMTTVKGTMTTVKGDAMTQVSGGIIMIG</sequence>
<evidence type="ECO:0000313" key="6">
    <source>
        <dbReference type="EMBL" id="MFC5583136.1"/>
    </source>
</evidence>
<dbReference type="NCBIfam" id="TIGR01646">
    <property type="entry name" value="vgr_GE"/>
    <property type="match status" value="1"/>
</dbReference>